<evidence type="ECO:0000313" key="1">
    <source>
        <dbReference type="EMBL" id="RUT08874.1"/>
    </source>
</evidence>
<reference evidence="1" key="2">
    <citation type="journal article" date="2019" name="Genome Biol. Evol.">
        <title>Day and night: Metabolic profiles and evolutionary relationships of six axenic non-marine cyanobacteria.</title>
        <authorList>
            <person name="Will S.E."/>
            <person name="Henke P."/>
            <person name="Boedeker C."/>
            <person name="Huang S."/>
            <person name="Brinkmann H."/>
            <person name="Rohde M."/>
            <person name="Jarek M."/>
            <person name="Friedl T."/>
            <person name="Seufert S."/>
            <person name="Schumacher M."/>
            <person name="Overmann J."/>
            <person name="Neumann-Schaal M."/>
            <person name="Petersen J."/>
        </authorList>
    </citation>
    <scope>NUCLEOTIDE SEQUENCE [LARGE SCALE GENOMIC DNA]</scope>
    <source>
        <strain evidence="1">PCC 7102</strain>
    </source>
</reference>
<organism evidence="1 2">
    <name type="scientific">Dulcicalothrix desertica PCC 7102</name>
    <dbReference type="NCBI Taxonomy" id="232991"/>
    <lineage>
        <taxon>Bacteria</taxon>
        <taxon>Bacillati</taxon>
        <taxon>Cyanobacteriota</taxon>
        <taxon>Cyanophyceae</taxon>
        <taxon>Nostocales</taxon>
        <taxon>Calotrichaceae</taxon>
        <taxon>Dulcicalothrix</taxon>
    </lineage>
</organism>
<dbReference type="AlphaFoldDB" id="A0A3S1AQS6"/>
<proteinExistence type="predicted"/>
<name>A0A3S1AQS6_9CYAN</name>
<evidence type="ECO:0000313" key="2">
    <source>
        <dbReference type="Proteomes" id="UP000271624"/>
    </source>
</evidence>
<accession>A0A3S1AQS6</accession>
<keyword evidence="2" id="KW-1185">Reference proteome</keyword>
<gene>
    <name evidence="1" type="ORF">DSM106972_009270</name>
</gene>
<reference evidence="1" key="1">
    <citation type="submission" date="2018-12" db="EMBL/GenBank/DDBJ databases">
        <authorList>
            <person name="Will S."/>
            <person name="Neumann-Schaal M."/>
            <person name="Henke P."/>
        </authorList>
    </citation>
    <scope>NUCLEOTIDE SEQUENCE</scope>
    <source>
        <strain evidence="1">PCC 7102</strain>
    </source>
</reference>
<dbReference type="RefSeq" id="WP_127079345.1">
    <property type="nucleotide sequence ID" value="NZ_RSCL01000002.1"/>
</dbReference>
<sequence>MNNCPDKPNRSIDRSKPLVYKTHGNLELHQDIFTTYSTYGNWMIGTAKDTGRAMAILLNVPR</sequence>
<dbReference type="Proteomes" id="UP000271624">
    <property type="component" value="Unassembled WGS sequence"/>
</dbReference>
<protein>
    <submittedName>
        <fullName evidence="1">Uncharacterized protein</fullName>
    </submittedName>
</protein>
<dbReference type="EMBL" id="RSCL01000002">
    <property type="protein sequence ID" value="RUT08874.1"/>
    <property type="molecule type" value="Genomic_DNA"/>
</dbReference>
<comment type="caution">
    <text evidence="1">The sequence shown here is derived from an EMBL/GenBank/DDBJ whole genome shotgun (WGS) entry which is preliminary data.</text>
</comment>